<comment type="caution">
    <text evidence="2">The sequence shown here is derived from an EMBL/GenBank/DDBJ whole genome shotgun (WGS) entry which is preliminary data.</text>
</comment>
<dbReference type="SUPFAM" id="SSF56112">
    <property type="entry name" value="Protein kinase-like (PK-like)"/>
    <property type="match status" value="1"/>
</dbReference>
<dbReference type="InterPro" id="IPR000719">
    <property type="entry name" value="Prot_kinase_dom"/>
</dbReference>
<dbReference type="PROSITE" id="PS50011">
    <property type="entry name" value="PROTEIN_KINASE_DOM"/>
    <property type="match status" value="1"/>
</dbReference>
<evidence type="ECO:0000259" key="1">
    <source>
        <dbReference type="PROSITE" id="PS50011"/>
    </source>
</evidence>
<dbReference type="Gene3D" id="1.10.510.10">
    <property type="entry name" value="Transferase(Phosphotransferase) domain 1"/>
    <property type="match status" value="1"/>
</dbReference>
<sequence length="103" mass="11715">MVKYSFGFIKSSLNVKLMSPHYPFIIITLPKIQLISKTIIISINPIILKIRGSNPSFSKLMKLEQFTITIGVGTNKFMAPEIIPEEDDFNEKIDVYSFGVLVY</sequence>
<dbReference type="EMBL" id="JAPFFF010000001">
    <property type="protein sequence ID" value="KAK8898200.1"/>
    <property type="molecule type" value="Genomic_DNA"/>
</dbReference>
<organism evidence="2 3">
    <name type="scientific">Tritrichomonas musculus</name>
    <dbReference type="NCBI Taxonomy" id="1915356"/>
    <lineage>
        <taxon>Eukaryota</taxon>
        <taxon>Metamonada</taxon>
        <taxon>Parabasalia</taxon>
        <taxon>Tritrichomonadida</taxon>
        <taxon>Tritrichomonadidae</taxon>
        <taxon>Tritrichomonas</taxon>
    </lineage>
</organism>
<protein>
    <recommendedName>
        <fullName evidence="1">Protein kinase domain-containing protein</fullName>
    </recommendedName>
</protein>
<name>A0ABR2L4B0_9EUKA</name>
<dbReference type="Proteomes" id="UP001470230">
    <property type="component" value="Unassembled WGS sequence"/>
</dbReference>
<evidence type="ECO:0000313" key="2">
    <source>
        <dbReference type="EMBL" id="KAK8898200.1"/>
    </source>
</evidence>
<reference evidence="2 3" key="1">
    <citation type="submission" date="2024-04" db="EMBL/GenBank/DDBJ databases">
        <title>Tritrichomonas musculus Genome.</title>
        <authorList>
            <person name="Alves-Ferreira E."/>
            <person name="Grigg M."/>
            <person name="Lorenzi H."/>
            <person name="Galac M."/>
        </authorList>
    </citation>
    <scope>NUCLEOTIDE SEQUENCE [LARGE SCALE GENOMIC DNA]</scope>
    <source>
        <strain evidence="2 3">EAF2021</strain>
    </source>
</reference>
<evidence type="ECO:0000313" key="3">
    <source>
        <dbReference type="Proteomes" id="UP001470230"/>
    </source>
</evidence>
<dbReference type="InterPro" id="IPR011009">
    <property type="entry name" value="Kinase-like_dom_sf"/>
</dbReference>
<keyword evidence="3" id="KW-1185">Reference proteome</keyword>
<accession>A0ABR2L4B0</accession>
<feature type="domain" description="Protein kinase" evidence="1">
    <location>
        <begin position="1"/>
        <end position="103"/>
    </location>
</feature>
<gene>
    <name evidence="2" type="ORF">M9Y10_000474</name>
</gene>
<proteinExistence type="predicted"/>